<keyword evidence="2" id="KW-1185">Reference proteome</keyword>
<dbReference type="SUPFAM" id="SSF51556">
    <property type="entry name" value="Metallo-dependent hydrolases"/>
    <property type="match status" value="1"/>
</dbReference>
<sequence>EIMEAALEENKKLGLGSAAHHAQMAVAKWNVLHSARAGLTTVEHWYGLPEALFTDRTVQHYPSGYNYNNEQDRFGEAGKLWEQAAPPHSEKWNEV</sequence>
<dbReference type="Proteomes" id="UP000703674">
    <property type="component" value="Unassembled WGS sequence"/>
</dbReference>
<gene>
    <name evidence="1" type="ORF">HC175_23450</name>
</gene>
<dbReference type="InterPro" id="IPR032466">
    <property type="entry name" value="Metal_Hydrolase"/>
</dbReference>
<reference evidence="1 2" key="1">
    <citation type="submission" date="2020-03" db="EMBL/GenBank/DDBJ databases">
        <title>Salinimicrobium sp. nov, isolated from SCS.</title>
        <authorList>
            <person name="Cao W.R."/>
        </authorList>
    </citation>
    <scope>NUCLEOTIDE SEQUENCE [LARGE SCALE GENOMIC DNA]</scope>
    <source>
        <strain evidence="2">J15B91</strain>
    </source>
</reference>
<evidence type="ECO:0000313" key="1">
    <source>
        <dbReference type="EMBL" id="NJW55873.1"/>
    </source>
</evidence>
<accession>A0ABX1D9S0</accession>
<proteinExistence type="predicted"/>
<evidence type="ECO:0000313" key="2">
    <source>
        <dbReference type="Proteomes" id="UP000703674"/>
    </source>
</evidence>
<dbReference type="EMBL" id="JAAVJR010001647">
    <property type="protein sequence ID" value="NJW55873.1"/>
    <property type="molecule type" value="Genomic_DNA"/>
</dbReference>
<name>A0ABX1D9S0_9FLAO</name>
<comment type="caution">
    <text evidence="1">The sequence shown here is derived from an EMBL/GenBank/DDBJ whole genome shotgun (WGS) entry which is preliminary data.</text>
</comment>
<feature type="non-terminal residue" evidence="1">
    <location>
        <position position="1"/>
    </location>
</feature>
<protein>
    <submittedName>
        <fullName evidence="1">Amidohydrolase</fullName>
    </submittedName>
</protein>
<feature type="non-terminal residue" evidence="1">
    <location>
        <position position="95"/>
    </location>
</feature>
<organism evidence="1 2">
    <name type="scientific">Salinimicrobium oceani</name>
    <dbReference type="NCBI Taxonomy" id="2722702"/>
    <lineage>
        <taxon>Bacteria</taxon>
        <taxon>Pseudomonadati</taxon>
        <taxon>Bacteroidota</taxon>
        <taxon>Flavobacteriia</taxon>
        <taxon>Flavobacteriales</taxon>
        <taxon>Flavobacteriaceae</taxon>
        <taxon>Salinimicrobium</taxon>
    </lineage>
</organism>